<evidence type="ECO:0000256" key="10">
    <source>
        <dbReference type="ARBA" id="ARBA00022771"/>
    </source>
</evidence>
<dbReference type="InterPro" id="IPR050240">
    <property type="entry name" value="DNA_pol_type-B"/>
</dbReference>
<comment type="caution">
    <text evidence="26">The sequence shown here is derived from an EMBL/GenBank/DDBJ whole genome shotgun (WGS) entry which is preliminary data.</text>
</comment>
<dbReference type="InterPro" id="IPR056435">
    <property type="entry name" value="DPOD/Z_N"/>
</dbReference>
<dbReference type="Gene3D" id="3.90.1600.10">
    <property type="entry name" value="Palm domain of DNA polymerase"/>
    <property type="match status" value="1"/>
</dbReference>
<evidence type="ECO:0000256" key="16">
    <source>
        <dbReference type="ARBA" id="ARBA00023014"/>
    </source>
</evidence>
<dbReference type="GO" id="GO:0051539">
    <property type="term" value="F:4 iron, 4 sulfur cluster binding"/>
    <property type="evidence" value="ECO:0007669"/>
    <property type="project" value="UniProtKB-KW"/>
</dbReference>
<dbReference type="InterPro" id="IPR042087">
    <property type="entry name" value="DNA_pol_B_thumb"/>
</dbReference>
<keyword evidence="14 20" id="KW-0239">DNA-directed DNA polymerase</keyword>
<dbReference type="Gene3D" id="2.40.50.730">
    <property type="match status" value="2"/>
</dbReference>
<evidence type="ECO:0000256" key="17">
    <source>
        <dbReference type="ARBA" id="ARBA00023125"/>
    </source>
</evidence>
<reference evidence="26" key="1">
    <citation type="submission" date="2019-08" db="EMBL/GenBank/DDBJ databases">
        <title>The genome of the North American firefly Photinus pyralis.</title>
        <authorList>
            <consortium name="Photinus pyralis genome working group"/>
            <person name="Fallon T.R."/>
            <person name="Sander Lower S.E."/>
            <person name="Weng J.-K."/>
        </authorList>
    </citation>
    <scope>NUCLEOTIDE SEQUENCE</scope>
    <source>
        <strain evidence="26">TRF0915ILg1</strain>
        <tissue evidence="26">Whole body</tissue>
    </source>
</reference>
<dbReference type="FunFam" id="3.30.420.10:FF:000004">
    <property type="entry name" value="DNA polymerase"/>
    <property type="match status" value="1"/>
</dbReference>
<dbReference type="Pfam" id="PF24055">
    <property type="entry name" value="POL3_N"/>
    <property type="match status" value="1"/>
</dbReference>
<dbReference type="InterPro" id="IPR043502">
    <property type="entry name" value="DNA/RNA_pol_sf"/>
</dbReference>
<evidence type="ECO:0000313" key="26">
    <source>
        <dbReference type="EMBL" id="KAF2882082.1"/>
    </source>
</evidence>
<dbReference type="Pfam" id="PF03104">
    <property type="entry name" value="DNA_pol_B_exo1"/>
    <property type="match status" value="1"/>
</dbReference>
<dbReference type="GO" id="GO:0000166">
    <property type="term" value="F:nucleotide binding"/>
    <property type="evidence" value="ECO:0007669"/>
    <property type="project" value="InterPro"/>
</dbReference>
<keyword evidence="12 20" id="KW-0862">Zinc</keyword>
<dbReference type="InterPro" id="IPR025687">
    <property type="entry name" value="Znf-C4pol"/>
</dbReference>
<comment type="cofactor">
    <cofactor evidence="1 20">
        <name>[4Fe-4S] cluster</name>
        <dbReference type="ChEBI" id="CHEBI:49883"/>
    </cofactor>
</comment>
<organism evidence="26 27">
    <name type="scientific">Ignelater luminosus</name>
    <name type="common">Cucubano</name>
    <name type="synonym">Pyrophorus luminosus</name>
    <dbReference type="NCBI Taxonomy" id="2038154"/>
    <lineage>
        <taxon>Eukaryota</taxon>
        <taxon>Metazoa</taxon>
        <taxon>Ecdysozoa</taxon>
        <taxon>Arthropoda</taxon>
        <taxon>Hexapoda</taxon>
        <taxon>Insecta</taxon>
        <taxon>Pterygota</taxon>
        <taxon>Neoptera</taxon>
        <taxon>Endopterygota</taxon>
        <taxon>Coleoptera</taxon>
        <taxon>Polyphaga</taxon>
        <taxon>Elateriformia</taxon>
        <taxon>Elateroidea</taxon>
        <taxon>Elateridae</taxon>
        <taxon>Agrypninae</taxon>
        <taxon>Pyrophorini</taxon>
        <taxon>Ignelater</taxon>
    </lineage>
</organism>
<dbReference type="SUPFAM" id="SSF56672">
    <property type="entry name" value="DNA/RNA polymerases"/>
    <property type="match status" value="1"/>
</dbReference>
<comment type="subcellular location">
    <subcellularLocation>
        <location evidence="2 20">Nucleus</location>
    </subcellularLocation>
</comment>
<evidence type="ECO:0000256" key="2">
    <source>
        <dbReference type="ARBA" id="ARBA00004123"/>
    </source>
</evidence>
<evidence type="ECO:0000256" key="5">
    <source>
        <dbReference type="ARBA" id="ARBA00022679"/>
    </source>
</evidence>
<dbReference type="InterPro" id="IPR036397">
    <property type="entry name" value="RNaseH_sf"/>
</dbReference>
<keyword evidence="4 20" id="KW-0004">4Fe-4S</keyword>
<evidence type="ECO:0000256" key="7">
    <source>
        <dbReference type="ARBA" id="ARBA00022705"/>
    </source>
</evidence>
<keyword evidence="9 20" id="KW-0479">Metal-binding</keyword>
<keyword evidence="8" id="KW-0540">Nuclease</keyword>
<keyword evidence="7 20" id="KW-0235">DNA replication</keyword>
<dbReference type="AlphaFoldDB" id="A0A8K0CDA1"/>
<dbReference type="EMBL" id="VTPC01090655">
    <property type="protein sequence ID" value="KAF2882082.1"/>
    <property type="molecule type" value="Genomic_DNA"/>
</dbReference>
<evidence type="ECO:0000256" key="15">
    <source>
        <dbReference type="ARBA" id="ARBA00023004"/>
    </source>
</evidence>
<keyword evidence="10 20" id="KW-0863">Zinc-finger</keyword>
<dbReference type="FunFam" id="1.10.132.60:FF:000001">
    <property type="entry name" value="DNA polymerase"/>
    <property type="match status" value="1"/>
</dbReference>
<dbReference type="EC" id="2.7.7.7" evidence="20"/>
<keyword evidence="16 20" id="KW-0411">Iron-sulfur</keyword>
<feature type="compositionally biased region" description="Polar residues" evidence="21">
    <location>
        <begin position="20"/>
        <end position="32"/>
    </location>
</feature>
<keyword evidence="6 20" id="KW-0548">Nucleotidyltransferase</keyword>
<dbReference type="InterPro" id="IPR017964">
    <property type="entry name" value="DNA-dir_DNA_pol_B_CS"/>
</dbReference>
<dbReference type="GO" id="GO:0003887">
    <property type="term" value="F:DNA-directed DNA polymerase activity"/>
    <property type="evidence" value="ECO:0007669"/>
    <property type="project" value="UniProtKB-KW"/>
</dbReference>
<dbReference type="GO" id="GO:0003677">
    <property type="term" value="F:DNA binding"/>
    <property type="evidence" value="ECO:0007669"/>
    <property type="project" value="UniProtKB-KW"/>
</dbReference>
<dbReference type="PANTHER" id="PTHR10322:SF23">
    <property type="entry name" value="DNA POLYMERASE DELTA CATALYTIC SUBUNIT"/>
    <property type="match status" value="1"/>
</dbReference>
<sequence length="1048" mass="118080">MSKHKADSSSHSPNKKIKVSTVSRPSVGNLSPETSDLTFQQLELDHYVGTPYPGMPGAQTGSVPIMRMFGVTKSGNSVCCHIHGFSPYFYASLPGSFTQADCSSFKNKLNNAVIADVRSKEKITDAVLMVQIVQGKSLVEYTGDEDLNFIKVTVALPRFVAPAKRLLEGGTVIQSYYCSIFESNVDIEMRFMIDTKVLGCSWIELPIGKWFKRTTTSQFKITSRCQIEADISWDNFIAHAPEGEWAKVAPFRIHSFDIECAGRKGIFPEPNIDPVIQIANVVKLYGADEPLIRNVFTLNTCAAIGHAEVRCFNREEELLDAWADFVRELDPDVLTGYNINNFDVAYLIDRAKQLKLRNFDFLGRILSIRSVIKETVTQTKIGKRTFKSVNFEGRVAYDMLMVIKRDFKLRSYTLNNVSKEILGEQKEDVHYSIITDLQNGDEQTRRRLAVYCIKDADLPLRLLDHVKSFTNDIEMARVTGVPITSLLTKGEQVKVVAQLLRHSREAGYFMPTHQQVPSSEQYEGATVIEPIRGYYTDPIATLDFSSLYPSIMIAHNLCYSTLLKPNMQNKLGLTPDQITVTPAESMFVKSSVRMGLLPQILQQLLAARKRAKAALKDEKDPVMRAVLDGRQLALKISANSVYGFTGAQVGKLPCLEISGSVTAYGRSMIEQTRLEVEQHYSIANGYEKDAKVIYGDTDSVMVNFQVKTLERSMELGREAAELISSKFVKPIKLEFEKVYFPYLLINKKRYAGLYFTRTDKYDKMDCKGIETVRRDNCTLVVDVINTCLQKLLINRDPDGATAYAKQVISDLLQNNVDISQLVITKELTKADYAAKQAHVELAKKMTKRDPGNAPKLGDRIPYVITAAAKNTPAFQKAEDPIYVLENNIPIDATYYLENQLSKPLLRIFQPILGENAESILLRGEHTRTKTVVTSKVGALAAFTRKKETCLGCRSVLPAGYENEALCAHCKPKESTLYQQELSHQKKLEDRFSALYTECQRCMGSLHEEILCTSRDCPIFYIRKKVQMELENSQNRISRFGEPIEEEEN</sequence>
<evidence type="ECO:0000313" key="27">
    <source>
        <dbReference type="Proteomes" id="UP000801492"/>
    </source>
</evidence>
<evidence type="ECO:0000259" key="25">
    <source>
        <dbReference type="Pfam" id="PF24055"/>
    </source>
</evidence>
<evidence type="ECO:0000256" key="9">
    <source>
        <dbReference type="ARBA" id="ARBA00022723"/>
    </source>
</evidence>
<feature type="domain" description="DNA polymerase delta/zeta catalytic subunit N-terminal" evidence="25">
    <location>
        <begin position="84"/>
        <end position="160"/>
    </location>
</feature>
<evidence type="ECO:0000256" key="3">
    <source>
        <dbReference type="ARBA" id="ARBA00005755"/>
    </source>
</evidence>
<dbReference type="Proteomes" id="UP000801492">
    <property type="component" value="Unassembled WGS sequence"/>
</dbReference>
<dbReference type="NCBIfam" id="TIGR00592">
    <property type="entry name" value="pol2"/>
    <property type="match status" value="1"/>
</dbReference>
<keyword evidence="5 20" id="KW-0808">Transferase</keyword>
<dbReference type="PRINTS" id="PR00106">
    <property type="entry name" value="DNAPOLB"/>
</dbReference>
<dbReference type="FunFam" id="1.10.287.690:FF:000001">
    <property type="entry name" value="DNA polymerase"/>
    <property type="match status" value="1"/>
</dbReference>
<evidence type="ECO:0000256" key="1">
    <source>
        <dbReference type="ARBA" id="ARBA00001966"/>
    </source>
</evidence>
<evidence type="ECO:0000256" key="19">
    <source>
        <dbReference type="ARBA" id="ARBA00049244"/>
    </source>
</evidence>
<keyword evidence="17 20" id="KW-0238">DNA-binding</keyword>
<keyword evidence="13" id="KW-0269">Exonuclease</keyword>
<name>A0A8K0CDA1_IGNLU</name>
<evidence type="ECO:0000256" key="13">
    <source>
        <dbReference type="ARBA" id="ARBA00022839"/>
    </source>
</evidence>
<evidence type="ECO:0000256" key="11">
    <source>
        <dbReference type="ARBA" id="ARBA00022801"/>
    </source>
</evidence>
<dbReference type="Pfam" id="PF00136">
    <property type="entry name" value="DNA_pol_B"/>
    <property type="match status" value="1"/>
</dbReference>
<dbReference type="CDD" id="cd05777">
    <property type="entry name" value="DNA_polB_delta_exo"/>
    <property type="match status" value="1"/>
</dbReference>
<evidence type="ECO:0000256" key="18">
    <source>
        <dbReference type="ARBA" id="ARBA00023242"/>
    </source>
</evidence>
<gene>
    <name evidence="26" type="ORF">ILUMI_24085</name>
</gene>
<evidence type="ECO:0000256" key="4">
    <source>
        <dbReference type="ARBA" id="ARBA00022485"/>
    </source>
</evidence>
<dbReference type="FunFam" id="3.30.342.10:FF:000003">
    <property type="entry name" value="DNA polymerase"/>
    <property type="match status" value="1"/>
</dbReference>
<feature type="domain" description="DNA-directed DNA polymerase family B multifunctional" evidence="22">
    <location>
        <begin position="481"/>
        <end position="911"/>
    </location>
</feature>
<dbReference type="Gene3D" id="1.10.287.690">
    <property type="entry name" value="Helix hairpin bin"/>
    <property type="match status" value="1"/>
</dbReference>
<dbReference type="GO" id="GO:0006297">
    <property type="term" value="P:nucleotide-excision repair, DNA gap filling"/>
    <property type="evidence" value="ECO:0007669"/>
    <property type="project" value="TreeGrafter"/>
</dbReference>
<keyword evidence="18 20" id="KW-0539">Nucleus</keyword>
<evidence type="ECO:0000256" key="6">
    <source>
        <dbReference type="ARBA" id="ARBA00022695"/>
    </source>
</evidence>
<dbReference type="InterPro" id="IPR023211">
    <property type="entry name" value="DNA_pol_palm_dom_sf"/>
</dbReference>
<dbReference type="GO" id="GO:0045004">
    <property type="term" value="P:DNA replication proofreading"/>
    <property type="evidence" value="ECO:0007669"/>
    <property type="project" value="TreeGrafter"/>
</dbReference>
<dbReference type="OrthoDB" id="2414538at2759"/>
<dbReference type="GO" id="GO:0008296">
    <property type="term" value="F:3'-5'-DNA exonuclease activity"/>
    <property type="evidence" value="ECO:0007669"/>
    <property type="project" value="TreeGrafter"/>
</dbReference>
<protein>
    <recommendedName>
        <fullName evidence="20">DNA polymerase</fullName>
        <ecNumber evidence="20">2.7.7.7</ecNumber>
    </recommendedName>
</protein>
<dbReference type="InterPro" id="IPR012337">
    <property type="entry name" value="RNaseH-like_sf"/>
</dbReference>
<feature type="domain" description="DNA-directed DNA polymerase family B exonuclease" evidence="23">
    <location>
        <begin position="178"/>
        <end position="417"/>
    </location>
</feature>
<feature type="region of interest" description="Disordered" evidence="21">
    <location>
        <begin position="1"/>
        <end position="32"/>
    </location>
</feature>
<evidence type="ECO:0000259" key="22">
    <source>
        <dbReference type="Pfam" id="PF00136"/>
    </source>
</evidence>
<dbReference type="CDD" id="cd05533">
    <property type="entry name" value="POLBc_delta"/>
    <property type="match status" value="1"/>
</dbReference>
<dbReference type="InterPro" id="IPR006134">
    <property type="entry name" value="DNA-dir_DNA_pol_B_multi_dom"/>
</dbReference>
<dbReference type="GO" id="GO:0006287">
    <property type="term" value="P:base-excision repair, gap-filling"/>
    <property type="evidence" value="ECO:0007669"/>
    <property type="project" value="TreeGrafter"/>
</dbReference>
<evidence type="ECO:0000256" key="20">
    <source>
        <dbReference type="RuleBase" id="RU000442"/>
    </source>
</evidence>
<dbReference type="Gene3D" id="3.30.420.10">
    <property type="entry name" value="Ribonuclease H-like superfamily/Ribonuclease H"/>
    <property type="match status" value="1"/>
</dbReference>
<evidence type="ECO:0000256" key="8">
    <source>
        <dbReference type="ARBA" id="ARBA00022722"/>
    </source>
</evidence>
<accession>A0A8K0CDA1</accession>
<feature type="domain" description="C4-type zinc-finger of DNA polymerase delta" evidence="24">
    <location>
        <begin position="949"/>
        <end position="1022"/>
    </location>
</feature>
<keyword evidence="11" id="KW-0378">Hydrolase</keyword>
<dbReference type="SMART" id="SM00486">
    <property type="entry name" value="POLBc"/>
    <property type="match status" value="1"/>
</dbReference>
<proteinExistence type="inferred from homology"/>
<dbReference type="Pfam" id="PF14260">
    <property type="entry name" value="zf-C4pol"/>
    <property type="match status" value="1"/>
</dbReference>
<dbReference type="Gene3D" id="1.10.132.60">
    <property type="entry name" value="DNA polymerase family B, C-terminal domain"/>
    <property type="match status" value="1"/>
</dbReference>
<comment type="catalytic activity">
    <reaction evidence="19 20">
        <text>DNA(n) + a 2'-deoxyribonucleoside 5'-triphosphate = DNA(n+1) + diphosphate</text>
        <dbReference type="Rhea" id="RHEA:22508"/>
        <dbReference type="Rhea" id="RHEA-COMP:17339"/>
        <dbReference type="Rhea" id="RHEA-COMP:17340"/>
        <dbReference type="ChEBI" id="CHEBI:33019"/>
        <dbReference type="ChEBI" id="CHEBI:61560"/>
        <dbReference type="ChEBI" id="CHEBI:173112"/>
        <dbReference type="EC" id="2.7.7.7"/>
    </reaction>
</comment>
<dbReference type="GO" id="GO:0008270">
    <property type="term" value="F:zinc ion binding"/>
    <property type="evidence" value="ECO:0007669"/>
    <property type="project" value="UniProtKB-KW"/>
</dbReference>
<comment type="similarity">
    <text evidence="3 20">Belongs to the DNA polymerase type-B family.</text>
</comment>
<dbReference type="PROSITE" id="PS00116">
    <property type="entry name" value="DNA_POLYMERASE_B"/>
    <property type="match status" value="1"/>
</dbReference>
<evidence type="ECO:0000256" key="12">
    <source>
        <dbReference type="ARBA" id="ARBA00022833"/>
    </source>
</evidence>
<dbReference type="SUPFAM" id="SSF53098">
    <property type="entry name" value="Ribonuclease H-like"/>
    <property type="match status" value="1"/>
</dbReference>
<evidence type="ECO:0000259" key="23">
    <source>
        <dbReference type="Pfam" id="PF03104"/>
    </source>
</evidence>
<dbReference type="InterPro" id="IPR006172">
    <property type="entry name" value="DNA-dir_DNA_pol_B"/>
</dbReference>
<evidence type="ECO:0000256" key="14">
    <source>
        <dbReference type="ARBA" id="ARBA00022932"/>
    </source>
</evidence>
<dbReference type="GO" id="GO:0043625">
    <property type="term" value="C:delta DNA polymerase complex"/>
    <property type="evidence" value="ECO:0007669"/>
    <property type="project" value="TreeGrafter"/>
</dbReference>
<dbReference type="PANTHER" id="PTHR10322">
    <property type="entry name" value="DNA POLYMERASE CATALYTIC SUBUNIT"/>
    <property type="match status" value="1"/>
</dbReference>
<evidence type="ECO:0000256" key="21">
    <source>
        <dbReference type="SAM" id="MobiDB-lite"/>
    </source>
</evidence>
<keyword evidence="27" id="KW-1185">Reference proteome</keyword>
<keyword evidence="15 20" id="KW-0408">Iron</keyword>
<evidence type="ECO:0000259" key="24">
    <source>
        <dbReference type="Pfam" id="PF14260"/>
    </source>
</evidence>
<dbReference type="InterPro" id="IPR006133">
    <property type="entry name" value="DNA-dir_DNA_pol_B_exonuc"/>
</dbReference>